<sequence length="338" mass="38908">MSNTTLNDTEDDYYDYDESAYRLTKAIHIVSMVIYSLAFVLGVLGNGLVIFIIGFRMKKTVNTIWFLNLAIADFAFTFFLPLSVAYLALEFHWPFGQFLCKANSTVAFLNLYASVYILMVISIDRCISVLYPVWAQNHRKPRWASFVAVGVWIWALVLCSPVMYFRQTAPHVQDPEYINCYNNYGNTPEVEKTRHHAMIISRFILAFLIPFTVILICYGAIVLKLRRSRLSQSNKPFQVITAVIVTFFVCWFPYHLFSFFELRGYLDLVRIGIPFATSLAFINSCLNPILYVFIGQDFKTRLRRSILSVFENAFTEDNSQSIVTNKTKSSVDTTSQEV</sequence>
<dbReference type="PANTHER" id="PTHR24225:SF0">
    <property type="entry name" value="N-FORMYL PEPTIDE RECEPTOR 2"/>
    <property type="match status" value="1"/>
</dbReference>
<evidence type="ECO:0000256" key="2">
    <source>
        <dbReference type="ARBA" id="ARBA00022475"/>
    </source>
</evidence>
<feature type="transmembrane region" description="Helical" evidence="13">
    <location>
        <begin position="237"/>
        <end position="256"/>
    </location>
</feature>
<gene>
    <name evidence="16" type="primary">LOC106547307</name>
</gene>
<evidence type="ECO:0000313" key="15">
    <source>
        <dbReference type="Proteomes" id="UP000504617"/>
    </source>
</evidence>
<evidence type="ECO:0000256" key="10">
    <source>
        <dbReference type="ARBA" id="ARBA00023224"/>
    </source>
</evidence>
<evidence type="ECO:0000256" key="13">
    <source>
        <dbReference type="SAM" id="Phobius"/>
    </source>
</evidence>
<dbReference type="InterPro" id="IPR000276">
    <property type="entry name" value="GPCR_Rhodpsn"/>
</dbReference>
<evidence type="ECO:0000256" key="7">
    <source>
        <dbReference type="ARBA" id="ARBA00023157"/>
    </source>
</evidence>
<dbReference type="PROSITE" id="PS50262">
    <property type="entry name" value="G_PROTEIN_RECEP_F1_2"/>
    <property type="match status" value="1"/>
</dbReference>
<proteinExistence type="inferred from homology"/>
<dbReference type="Proteomes" id="UP000504617">
    <property type="component" value="Unplaced"/>
</dbReference>
<keyword evidence="7" id="KW-1015">Disulfide bond</keyword>
<feature type="transmembrane region" description="Helical" evidence="13">
    <location>
        <begin position="268"/>
        <end position="294"/>
    </location>
</feature>
<keyword evidence="4 13" id="KW-1133">Transmembrane helix</keyword>
<dbReference type="PANTHER" id="PTHR24225">
    <property type="entry name" value="CHEMOTACTIC RECEPTOR"/>
    <property type="match status" value="1"/>
</dbReference>
<accession>A0A6I9Y5K6</accession>
<comment type="subcellular location">
    <subcellularLocation>
        <location evidence="1">Cell membrane</location>
        <topology evidence="1">Multi-pass membrane protein</topology>
    </subcellularLocation>
</comment>
<feature type="transmembrane region" description="Helical" evidence="13">
    <location>
        <begin position="203"/>
        <end position="225"/>
    </location>
</feature>
<feature type="transmembrane region" description="Helical" evidence="13">
    <location>
        <begin position="143"/>
        <end position="165"/>
    </location>
</feature>
<evidence type="ECO:0000256" key="3">
    <source>
        <dbReference type="ARBA" id="ARBA00022692"/>
    </source>
</evidence>
<feature type="transmembrane region" description="Helical" evidence="13">
    <location>
        <begin position="26"/>
        <end position="53"/>
    </location>
</feature>
<protein>
    <submittedName>
        <fullName evidence="16">Chemokine-like receptor 1</fullName>
    </submittedName>
</protein>
<dbReference type="GO" id="GO:0007204">
    <property type="term" value="P:positive regulation of cytosolic calcium ion concentration"/>
    <property type="evidence" value="ECO:0007669"/>
    <property type="project" value="TreeGrafter"/>
</dbReference>
<dbReference type="GO" id="GO:0005886">
    <property type="term" value="C:plasma membrane"/>
    <property type="evidence" value="ECO:0007669"/>
    <property type="project" value="UniProtKB-SubCell"/>
</dbReference>
<dbReference type="GO" id="GO:0004982">
    <property type="term" value="F:N-formyl peptide receptor activity"/>
    <property type="evidence" value="ECO:0007669"/>
    <property type="project" value="TreeGrafter"/>
</dbReference>
<dbReference type="RefSeq" id="XP_013919908.1">
    <property type="nucleotide sequence ID" value="XM_014064433.1"/>
</dbReference>
<comment type="similarity">
    <text evidence="12">Belongs to the G-protein coupled receptor 1 family.</text>
</comment>
<evidence type="ECO:0000256" key="9">
    <source>
        <dbReference type="ARBA" id="ARBA00023180"/>
    </source>
</evidence>
<evidence type="ECO:0000256" key="8">
    <source>
        <dbReference type="ARBA" id="ARBA00023170"/>
    </source>
</evidence>
<evidence type="ECO:0000256" key="4">
    <source>
        <dbReference type="ARBA" id="ARBA00022989"/>
    </source>
</evidence>
<reference evidence="16" key="1">
    <citation type="submission" date="2025-08" db="UniProtKB">
        <authorList>
            <consortium name="RefSeq"/>
        </authorList>
    </citation>
    <scope>IDENTIFICATION</scope>
    <source>
        <tissue evidence="16">Skeletal muscle</tissue>
    </source>
</reference>
<evidence type="ECO:0000313" key="16">
    <source>
        <dbReference type="RefSeq" id="XP_013919908.1"/>
    </source>
</evidence>
<organism evidence="15 16">
    <name type="scientific">Thamnophis sirtalis</name>
    <dbReference type="NCBI Taxonomy" id="35019"/>
    <lineage>
        <taxon>Eukaryota</taxon>
        <taxon>Metazoa</taxon>
        <taxon>Chordata</taxon>
        <taxon>Craniata</taxon>
        <taxon>Vertebrata</taxon>
        <taxon>Euteleostomi</taxon>
        <taxon>Lepidosauria</taxon>
        <taxon>Squamata</taxon>
        <taxon>Bifurcata</taxon>
        <taxon>Unidentata</taxon>
        <taxon>Episquamata</taxon>
        <taxon>Toxicofera</taxon>
        <taxon>Serpentes</taxon>
        <taxon>Colubroidea</taxon>
        <taxon>Colubridae</taxon>
        <taxon>Natricinae</taxon>
        <taxon>Thamnophis</taxon>
    </lineage>
</organism>
<evidence type="ECO:0000256" key="1">
    <source>
        <dbReference type="ARBA" id="ARBA00004651"/>
    </source>
</evidence>
<keyword evidence="10 12" id="KW-0807">Transducer</keyword>
<dbReference type="AlphaFoldDB" id="A0A6I9Y5K6"/>
<keyword evidence="2" id="KW-1003">Cell membrane</keyword>
<dbReference type="GeneID" id="106547307"/>
<keyword evidence="5 12" id="KW-0297">G-protein coupled receptor</keyword>
<comment type="similarity">
    <text evidence="11">Belongs to the chemokine-like receptor (CMKLR) family.</text>
</comment>
<evidence type="ECO:0000256" key="6">
    <source>
        <dbReference type="ARBA" id="ARBA00023136"/>
    </source>
</evidence>
<feature type="domain" description="G-protein coupled receptors family 1 profile" evidence="14">
    <location>
        <begin position="45"/>
        <end position="291"/>
    </location>
</feature>
<keyword evidence="3 12" id="KW-0812">Transmembrane</keyword>
<dbReference type="Pfam" id="PF00001">
    <property type="entry name" value="7tm_1"/>
    <property type="match status" value="1"/>
</dbReference>
<name>A0A6I9Y5K6_9SAUR</name>
<evidence type="ECO:0000259" key="14">
    <source>
        <dbReference type="PROSITE" id="PS50262"/>
    </source>
</evidence>
<keyword evidence="8 12" id="KW-0675">Receptor</keyword>
<dbReference type="PRINTS" id="PR00526">
    <property type="entry name" value="FMETLEUPHER"/>
</dbReference>
<dbReference type="KEGG" id="tsr:106547307"/>
<dbReference type="GO" id="GO:0007200">
    <property type="term" value="P:phospholipase C-activating G protein-coupled receptor signaling pathway"/>
    <property type="evidence" value="ECO:0007669"/>
    <property type="project" value="TreeGrafter"/>
</dbReference>
<dbReference type="FunFam" id="1.20.1070.10:FF:000034">
    <property type="entry name" value="G-protein coupled receptor 1"/>
    <property type="match status" value="1"/>
</dbReference>
<dbReference type="GO" id="GO:0006954">
    <property type="term" value="P:inflammatory response"/>
    <property type="evidence" value="ECO:0007669"/>
    <property type="project" value="TreeGrafter"/>
</dbReference>
<evidence type="ECO:0000256" key="11">
    <source>
        <dbReference type="ARBA" id="ARBA00025736"/>
    </source>
</evidence>
<keyword evidence="15" id="KW-1185">Reference proteome</keyword>
<keyword evidence="9" id="KW-0325">Glycoprotein</keyword>
<dbReference type="SUPFAM" id="SSF81321">
    <property type="entry name" value="Family A G protein-coupled receptor-like"/>
    <property type="match status" value="1"/>
</dbReference>
<dbReference type="GO" id="GO:0004875">
    <property type="term" value="F:complement receptor activity"/>
    <property type="evidence" value="ECO:0007669"/>
    <property type="project" value="TreeGrafter"/>
</dbReference>
<evidence type="ECO:0000256" key="5">
    <source>
        <dbReference type="ARBA" id="ARBA00023040"/>
    </source>
</evidence>
<evidence type="ECO:0000256" key="12">
    <source>
        <dbReference type="RuleBase" id="RU000688"/>
    </source>
</evidence>
<dbReference type="PRINTS" id="PR00237">
    <property type="entry name" value="GPCRRHODOPSN"/>
</dbReference>
<feature type="transmembrane region" description="Helical" evidence="13">
    <location>
        <begin position="65"/>
        <end position="89"/>
    </location>
</feature>
<dbReference type="InterPro" id="IPR000826">
    <property type="entry name" value="Formyl_rcpt-rel"/>
</dbReference>
<feature type="transmembrane region" description="Helical" evidence="13">
    <location>
        <begin position="109"/>
        <end position="131"/>
    </location>
</feature>
<keyword evidence="6 13" id="KW-0472">Membrane</keyword>
<dbReference type="InterPro" id="IPR017452">
    <property type="entry name" value="GPCR_Rhodpsn_7TM"/>
</dbReference>
<dbReference type="Gene3D" id="1.20.1070.10">
    <property type="entry name" value="Rhodopsin 7-helix transmembrane proteins"/>
    <property type="match status" value="1"/>
</dbReference>
<dbReference type="OrthoDB" id="6088892at2759"/>
<dbReference type="PROSITE" id="PS00237">
    <property type="entry name" value="G_PROTEIN_RECEP_F1_1"/>
    <property type="match status" value="1"/>
</dbReference>